<keyword evidence="6 10" id="KW-0518">Myosin</keyword>
<dbReference type="InterPro" id="IPR036400">
    <property type="entry name" value="Cyt_B5-like_heme/steroid_sf"/>
</dbReference>
<feature type="domain" description="Myosin motor" evidence="13">
    <location>
        <begin position="8"/>
        <end position="783"/>
    </location>
</feature>
<keyword evidence="12" id="KW-1133">Transmembrane helix</keyword>
<dbReference type="PROSITE" id="PS51998">
    <property type="entry name" value="DEK_C"/>
    <property type="match status" value="1"/>
</dbReference>
<dbReference type="PROSITE" id="PS51456">
    <property type="entry name" value="MYOSIN_MOTOR"/>
    <property type="match status" value="1"/>
</dbReference>
<dbReference type="EMBL" id="PJQL01000056">
    <property type="protein sequence ID" value="RCI00519.1"/>
    <property type="molecule type" value="Genomic_DNA"/>
</dbReference>
<dbReference type="Gene3D" id="1.20.120.720">
    <property type="entry name" value="Myosin VI head, motor domain, U50 subdomain"/>
    <property type="match status" value="1"/>
</dbReference>
<keyword evidence="16" id="KW-1185">Reference proteome</keyword>
<feature type="region of interest" description="Disordered" evidence="11">
    <location>
        <begin position="1434"/>
        <end position="1454"/>
    </location>
</feature>
<dbReference type="GO" id="GO:0016740">
    <property type="term" value="F:transferase activity"/>
    <property type="evidence" value="ECO:0007669"/>
    <property type="project" value="UniProtKB-KW"/>
</dbReference>
<evidence type="ECO:0000256" key="4">
    <source>
        <dbReference type="ARBA" id="ARBA00022741"/>
    </source>
</evidence>
<keyword evidence="9 10" id="KW-0009">Actin-binding</keyword>
<dbReference type="SUPFAM" id="SSF55856">
    <property type="entry name" value="Cytochrome b5-like heme/steroid binding domain"/>
    <property type="match status" value="1"/>
</dbReference>
<dbReference type="GO" id="GO:0000146">
    <property type="term" value="F:microfilament motor activity"/>
    <property type="evidence" value="ECO:0007669"/>
    <property type="project" value="TreeGrafter"/>
</dbReference>
<accession>A0A367KEA4</accession>
<evidence type="ECO:0000256" key="2">
    <source>
        <dbReference type="ARBA" id="ARBA00022475"/>
    </source>
</evidence>
<evidence type="ECO:0000256" key="12">
    <source>
        <dbReference type="SAM" id="Phobius"/>
    </source>
</evidence>
<keyword evidence="3" id="KW-0808">Transferase</keyword>
<feature type="binding site" evidence="10">
    <location>
        <begin position="108"/>
        <end position="115"/>
    </location>
    <ligand>
        <name>ATP</name>
        <dbReference type="ChEBI" id="CHEBI:30616"/>
    </ligand>
</feature>
<dbReference type="InterPro" id="IPR014876">
    <property type="entry name" value="DEK_C"/>
</dbReference>
<dbReference type="PANTHER" id="PTHR13140:SF550">
    <property type="entry name" value="MYOSIN-IIIB ISOFORM X1"/>
    <property type="match status" value="1"/>
</dbReference>
<gene>
    <name evidence="15" type="ORF">CU097_015599</name>
</gene>
<evidence type="ECO:0000256" key="11">
    <source>
        <dbReference type="SAM" id="MobiDB-lite"/>
    </source>
</evidence>
<evidence type="ECO:0000313" key="15">
    <source>
        <dbReference type="EMBL" id="RCI00519.1"/>
    </source>
</evidence>
<dbReference type="InterPro" id="IPR001199">
    <property type="entry name" value="Cyt_B5-like_heme/steroid-bd"/>
</dbReference>
<dbReference type="GO" id="GO:0051015">
    <property type="term" value="F:actin filament binding"/>
    <property type="evidence" value="ECO:0007669"/>
    <property type="project" value="TreeGrafter"/>
</dbReference>
<feature type="transmembrane region" description="Helical" evidence="12">
    <location>
        <begin position="1201"/>
        <end position="1225"/>
    </location>
</feature>
<dbReference type="OrthoDB" id="370884at2759"/>
<dbReference type="CDD" id="cd14879">
    <property type="entry name" value="MYSc_Myo17"/>
    <property type="match status" value="1"/>
</dbReference>
<dbReference type="PANTHER" id="PTHR13140">
    <property type="entry name" value="MYOSIN"/>
    <property type="match status" value="1"/>
</dbReference>
<evidence type="ECO:0000256" key="5">
    <source>
        <dbReference type="ARBA" id="ARBA00022840"/>
    </source>
</evidence>
<dbReference type="STRING" id="86630.A0A367KEA4"/>
<proteinExistence type="inferred from homology"/>
<dbReference type="Gene3D" id="3.40.850.10">
    <property type="entry name" value="Kinesin motor domain"/>
    <property type="match status" value="1"/>
</dbReference>
<dbReference type="GO" id="GO:0016459">
    <property type="term" value="C:myosin complex"/>
    <property type="evidence" value="ECO:0007669"/>
    <property type="project" value="UniProtKB-KW"/>
</dbReference>
<dbReference type="InterPro" id="IPR036037">
    <property type="entry name" value="MYSc_Myo17"/>
</dbReference>
<evidence type="ECO:0000256" key="8">
    <source>
        <dbReference type="ARBA" id="ARBA00023180"/>
    </source>
</evidence>
<evidence type="ECO:0000256" key="9">
    <source>
        <dbReference type="ARBA" id="ARBA00023203"/>
    </source>
</evidence>
<dbReference type="PRINTS" id="PR00193">
    <property type="entry name" value="MYOSINHEAVY"/>
</dbReference>
<comment type="caution">
    <text evidence="15">The sequence shown here is derived from an EMBL/GenBank/DDBJ whole genome shotgun (WGS) entry which is preliminary data.</text>
</comment>
<evidence type="ECO:0000313" key="16">
    <source>
        <dbReference type="Proteomes" id="UP000252139"/>
    </source>
</evidence>
<evidence type="ECO:0000256" key="7">
    <source>
        <dbReference type="ARBA" id="ARBA00023175"/>
    </source>
</evidence>
<dbReference type="GO" id="GO:0005737">
    <property type="term" value="C:cytoplasm"/>
    <property type="evidence" value="ECO:0007669"/>
    <property type="project" value="TreeGrafter"/>
</dbReference>
<dbReference type="Gene3D" id="3.10.120.10">
    <property type="entry name" value="Cytochrome b5-like heme/steroid binding domain"/>
    <property type="match status" value="2"/>
</dbReference>
<evidence type="ECO:0000256" key="6">
    <source>
        <dbReference type="ARBA" id="ARBA00023123"/>
    </source>
</evidence>
<dbReference type="Gene3D" id="1.20.58.530">
    <property type="match status" value="1"/>
</dbReference>
<feature type="transmembrane region" description="Helical" evidence="12">
    <location>
        <begin position="898"/>
        <end position="918"/>
    </location>
</feature>
<sequence length="1559" mass="177073">MQNECENLVTLCNGRERPPTEDSICSLLETRYKLNIPYTQLGYSNLIIVNPFQPLELLNDATLKLYANVGYKDIHDKKPLQPHIYEMATKMYFCMRRTGEDQSVILSGITGSGKTTTRSHLLSGLLYLSTHNNAEHKLGLKIQHAHIILEAFGQVSTVQNVSTSKYSIFQEIQFSKRGRILGSRMLTYQFDKTRVTNIPSNERSFHVFYSLLAGTTIEEKSALHINYKPEHFSYLSRSNCLSLPHWNDEIQFNNLKKAFKICGFKVKVVTQIFQLLAAILHIGNLQFTENSNALTTAQEACVVKNNDVLETVSMMLGVSPSKLETCLTYKLKMIGRELCTVFLNPEAAADQRDSLARTLYNVLFLWIVESINQRVCYAGSDDSVNIIGILDQFGFQNHASNGFEQFCTNIANEYLNCFFLNEAFDKDSESNMLMTSDGIILPSITLNFGSFSCLELLLGKDKQELKRDMIKYHQSGQQRFACLNGISGLLNRDTTKLQAGATEATDANFLAALQRQLSTHPSLSRNHQTFAFGIKHFCGTADYNVENFLQDNLDDVSPDFVSMFKDCSSNNFVSNLFKNSAMTIKSHPNDDRAIIKAQVSSKPLRKPSINKRSPRSDSAETLASESNKNECPTSEKKQDTVPKTIQQNTVIDQLYTTLCDITSSISGTTIYNIIHIRPNDVQSSTEFDNSQVKRQIRAFSIPELCVRHQVDYAYRYTFEEFMVRYERILPDTGLSIDDMETLNKEKMEHICGVMDWDVNELTIGRNMVWLKYDLWKELEDALRVLEKQEREIRKGAVNRTLPAENEVGAESLIVQYSLNNDSMNVYNGVASEYGTEGSSQGYSENIRGTNGSQWEEELEWNHANGLGPNMDMSRMVEETPGPQVEHIENVSITKVRRWWVIFVWLLTFWIPSPFLRWFGKMDRPDIQMAWREKVALCAIIAFMSAIILFVIVGLGEIVCPGTQTMYSIANVKAHGLPNDNYMSIRGVVYDMTKFAKMSHGAAGLIADQSMMGDLAGYDMSSSIPPPLTVACAGLVTNPNIRMMANTSVNPQASFIHYSGDQLQLDTLSDMKDSHWYWDKFLPAIKDFKKGTLVHRLSDLEADANGWGRAVLVIHDKVYDIQDYLTTVQYYGAADNEYNFLSDVVKDLFTHFSGTDATSKWEMYKDRMSLEQQQQNMNCLDNYFFIGYVDPRDTARCMFTNYMLLACAMLIILGGIYALQVVLFILKRQWQHIGWMFFYLFAMPIYSFFLPIYSFWHFDDFSWGNTRVVVGEKQRKIIVTDEEEFDEKMIPMKKWSVYEQELMDRSSADSKVTGLSGGTYRANVLASPYSDPYLRHSTSMHGGLDYGYCPDASQNMNLHQSFMYNNLEGSNSFVAGSEYGAGKTPIAGYPNISMLSFSPNMMPYPQMIRPTSTMTHPGLVGQPFYPSMTELPTNYNKSAPQLHGDRTSYSSSRMDTPVMLNRPSTTMSFDQGSAAHLLGTFNEDNLPQSQQSLSVMMEPSPFPSDERIFEEIKSIIETEDLMLITKKQVREKLSNLFGIDMNVKKEFINSSIQSILLEKQ</sequence>
<evidence type="ECO:0000256" key="1">
    <source>
        <dbReference type="ARBA" id="ARBA00004651"/>
    </source>
</evidence>
<reference evidence="15 16" key="1">
    <citation type="journal article" date="2018" name="G3 (Bethesda)">
        <title>Phylogenetic and Phylogenomic Definition of Rhizopus Species.</title>
        <authorList>
            <person name="Gryganskyi A.P."/>
            <person name="Golan J."/>
            <person name="Dolatabadi S."/>
            <person name="Mondo S."/>
            <person name="Robb S."/>
            <person name="Idnurm A."/>
            <person name="Muszewska A."/>
            <person name="Steczkiewicz K."/>
            <person name="Masonjones S."/>
            <person name="Liao H.L."/>
            <person name="Gajdeczka M.T."/>
            <person name="Anike F."/>
            <person name="Vuek A."/>
            <person name="Anishchenko I.M."/>
            <person name="Voigt K."/>
            <person name="de Hoog G.S."/>
            <person name="Smith M.E."/>
            <person name="Heitman J."/>
            <person name="Vilgalys R."/>
            <person name="Stajich J.E."/>
        </authorList>
    </citation>
    <scope>NUCLEOTIDE SEQUENCE [LARGE SCALE GENOMIC DNA]</scope>
    <source>
        <strain evidence="15 16">CBS 357.93</strain>
    </source>
</reference>
<dbReference type="GO" id="GO:0005886">
    <property type="term" value="C:plasma membrane"/>
    <property type="evidence" value="ECO:0007669"/>
    <property type="project" value="UniProtKB-SubCell"/>
</dbReference>
<dbReference type="GO" id="GO:0007015">
    <property type="term" value="P:actin filament organization"/>
    <property type="evidence" value="ECO:0007669"/>
    <property type="project" value="TreeGrafter"/>
</dbReference>
<dbReference type="Gene3D" id="1.10.10.60">
    <property type="entry name" value="Homeodomain-like"/>
    <property type="match status" value="1"/>
</dbReference>
<dbReference type="SUPFAM" id="SSF52540">
    <property type="entry name" value="P-loop containing nucleoside triphosphate hydrolases"/>
    <property type="match status" value="1"/>
</dbReference>
<comment type="similarity">
    <text evidence="10">Belongs to the TRAFAC class myosin-kinesin ATPase superfamily. Myosin family.</text>
</comment>
<protein>
    <submittedName>
        <fullName evidence="15">Uncharacterized protein</fullName>
    </submittedName>
</protein>
<dbReference type="Gene3D" id="6.20.240.20">
    <property type="match status" value="1"/>
</dbReference>
<feature type="region of interest" description="Disordered" evidence="11">
    <location>
        <begin position="600"/>
        <end position="641"/>
    </location>
</feature>
<dbReference type="Gene3D" id="1.10.10.820">
    <property type="match status" value="1"/>
</dbReference>
<evidence type="ECO:0000259" key="13">
    <source>
        <dbReference type="PROSITE" id="PS51456"/>
    </source>
</evidence>
<dbReference type="Pfam" id="PF00063">
    <property type="entry name" value="Myosin_head"/>
    <property type="match status" value="1"/>
</dbReference>
<evidence type="ECO:0000259" key="14">
    <source>
        <dbReference type="PROSITE" id="PS51998"/>
    </source>
</evidence>
<feature type="transmembrane region" description="Helical" evidence="12">
    <location>
        <begin position="934"/>
        <end position="955"/>
    </location>
</feature>
<name>A0A367KEA4_RHIAZ</name>
<dbReference type="InterPro" id="IPR001609">
    <property type="entry name" value="Myosin_head_motor_dom-like"/>
</dbReference>
<dbReference type="SUPFAM" id="SSF109715">
    <property type="entry name" value="DEK C-terminal domain"/>
    <property type="match status" value="1"/>
</dbReference>
<feature type="compositionally biased region" description="Basic residues" evidence="11">
    <location>
        <begin position="603"/>
        <end position="613"/>
    </location>
</feature>
<dbReference type="InterPro" id="IPR027417">
    <property type="entry name" value="P-loop_NTPase"/>
</dbReference>
<feature type="domain" description="DEK-C" evidence="14">
    <location>
        <begin position="1501"/>
        <end position="1556"/>
    </location>
</feature>
<keyword evidence="2" id="KW-1003">Cell membrane</keyword>
<dbReference type="Pfam" id="PF03142">
    <property type="entry name" value="Chitin_synth_2"/>
    <property type="match status" value="1"/>
</dbReference>
<comment type="subcellular location">
    <subcellularLocation>
        <location evidence="1">Cell membrane</location>
        <topology evidence="1">Multi-pass membrane protein</topology>
    </subcellularLocation>
</comment>
<keyword evidence="8" id="KW-0325">Glycoprotein</keyword>
<keyword evidence="12" id="KW-0812">Transmembrane</keyword>
<dbReference type="InterPro" id="IPR036961">
    <property type="entry name" value="Kinesin_motor_dom_sf"/>
</dbReference>
<feature type="region of interest" description="Actin-binding" evidence="10">
    <location>
        <begin position="658"/>
        <end position="680"/>
    </location>
</feature>
<organism evidence="15 16">
    <name type="scientific">Rhizopus azygosporus</name>
    <name type="common">Rhizopus microsporus var. azygosporus</name>
    <dbReference type="NCBI Taxonomy" id="86630"/>
    <lineage>
        <taxon>Eukaryota</taxon>
        <taxon>Fungi</taxon>
        <taxon>Fungi incertae sedis</taxon>
        <taxon>Mucoromycota</taxon>
        <taxon>Mucoromycotina</taxon>
        <taxon>Mucoromycetes</taxon>
        <taxon>Mucorales</taxon>
        <taxon>Mucorineae</taxon>
        <taxon>Rhizopodaceae</taxon>
        <taxon>Rhizopus</taxon>
    </lineage>
</organism>
<keyword evidence="7 10" id="KW-0505">Motor protein</keyword>
<dbReference type="FunFam" id="1.10.10.820:FF:000001">
    <property type="entry name" value="Myosin heavy chain"/>
    <property type="match status" value="1"/>
</dbReference>
<dbReference type="GO" id="GO:0005524">
    <property type="term" value="F:ATP binding"/>
    <property type="evidence" value="ECO:0007669"/>
    <property type="project" value="UniProtKB-UniRule"/>
</dbReference>
<dbReference type="SMART" id="SM01117">
    <property type="entry name" value="Cyt-b5"/>
    <property type="match status" value="2"/>
</dbReference>
<evidence type="ECO:0000256" key="3">
    <source>
        <dbReference type="ARBA" id="ARBA00022679"/>
    </source>
</evidence>
<dbReference type="Proteomes" id="UP000252139">
    <property type="component" value="Unassembled WGS sequence"/>
</dbReference>
<evidence type="ECO:0000256" key="10">
    <source>
        <dbReference type="PROSITE-ProRule" id="PRU00782"/>
    </source>
</evidence>
<keyword evidence="4 10" id="KW-0547">Nucleotide-binding</keyword>
<feature type="compositionally biased region" description="Polar residues" evidence="11">
    <location>
        <begin position="619"/>
        <end position="632"/>
    </location>
</feature>
<keyword evidence="12" id="KW-0472">Membrane</keyword>
<keyword evidence="5 10" id="KW-0067">ATP-binding</keyword>
<dbReference type="Pfam" id="PF08766">
    <property type="entry name" value="DEK_C"/>
    <property type="match status" value="1"/>
</dbReference>
<dbReference type="SMART" id="SM00242">
    <property type="entry name" value="MYSc"/>
    <property type="match status" value="1"/>
</dbReference>
<feature type="transmembrane region" description="Helical" evidence="12">
    <location>
        <begin position="1232"/>
        <end position="1255"/>
    </location>
</feature>